<evidence type="ECO:0000256" key="3">
    <source>
        <dbReference type="NCBIfam" id="TIGR04316"/>
    </source>
</evidence>
<dbReference type="EMBL" id="JBHTGP010000018">
    <property type="protein sequence ID" value="MFD0689932.1"/>
    <property type="molecule type" value="Genomic_DNA"/>
</dbReference>
<dbReference type="Proteomes" id="UP001597063">
    <property type="component" value="Unassembled WGS sequence"/>
</dbReference>
<dbReference type="PANTHER" id="PTHR24321">
    <property type="entry name" value="DEHYDROGENASES, SHORT CHAIN"/>
    <property type="match status" value="1"/>
</dbReference>
<proteinExistence type="inferred from homology"/>
<dbReference type="InterPro" id="IPR036291">
    <property type="entry name" value="NAD(P)-bd_dom_sf"/>
</dbReference>
<dbReference type="InterPro" id="IPR020904">
    <property type="entry name" value="Sc_DH/Rdtase_CS"/>
</dbReference>
<gene>
    <name evidence="6" type="ORF">ACFQZM_35960</name>
</gene>
<dbReference type="RefSeq" id="WP_207399897.1">
    <property type="nucleotide sequence ID" value="NZ_CAACUY010000065.1"/>
</dbReference>
<accession>A0ABW2XY27</accession>
<sequence>MNEFGGKVALVTGAAGGIGAAVVARLAAGGAAVAALDVDAEGLAAVVKGLPPEGPAARPYTADVSDSAAVDEAIGRIERDLGPIDVLANVAGVLRSGPVTELDDATWAQVLRVNLDGVLHCSRAVARSMAARRTGAIVTVASNAGAVARSGLSAYSVSKAGAAAFTKCLGLELAPYGIRCNVVSPGSTDTPMLGALLDGDAAAAAIAGSPEIFRNGIPLGRVAEPEDIAEVVAFMASDGARHLTMQELFVDGGATLGV</sequence>
<protein>
    <recommendedName>
        <fullName evidence="3">2,3-dihydro-2,3-dihydroxybenzoate dehydrogenase</fullName>
        <ecNumber evidence="3">1.3.1.28</ecNumber>
    </recommendedName>
</protein>
<name>A0ABW2XY27_9ACTN</name>
<keyword evidence="2 6" id="KW-0560">Oxidoreductase</keyword>
<evidence type="ECO:0000259" key="5">
    <source>
        <dbReference type="SMART" id="SM00822"/>
    </source>
</evidence>
<evidence type="ECO:0000256" key="2">
    <source>
        <dbReference type="ARBA" id="ARBA00023002"/>
    </source>
</evidence>
<evidence type="ECO:0000256" key="4">
    <source>
        <dbReference type="RuleBase" id="RU000363"/>
    </source>
</evidence>
<dbReference type="PROSITE" id="PS00061">
    <property type="entry name" value="ADH_SHORT"/>
    <property type="match status" value="1"/>
</dbReference>
<evidence type="ECO:0000256" key="1">
    <source>
        <dbReference type="ARBA" id="ARBA00006484"/>
    </source>
</evidence>
<dbReference type="SMART" id="SM00822">
    <property type="entry name" value="PKS_KR"/>
    <property type="match status" value="1"/>
</dbReference>
<dbReference type="Pfam" id="PF00106">
    <property type="entry name" value="adh_short"/>
    <property type="match status" value="1"/>
</dbReference>
<dbReference type="PRINTS" id="PR01397">
    <property type="entry name" value="DHBDHDRGNASE"/>
</dbReference>
<dbReference type="InterPro" id="IPR057326">
    <property type="entry name" value="KR_dom"/>
</dbReference>
<evidence type="ECO:0000313" key="7">
    <source>
        <dbReference type="Proteomes" id="UP001597063"/>
    </source>
</evidence>
<evidence type="ECO:0000313" key="6">
    <source>
        <dbReference type="EMBL" id="MFD0689932.1"/>
    </source>
</evidence>
<dbReference type="NCBIfam" id="TIGR04316">
    <property type="entry name" value="dhbA_paeA"/>
    <property type="match status" value="1"/>
</dbReference>
<dbReference type="EC" id="1.3.1.28" evidence="3"/>
<dbReference type="PRINTS" id="PR00080">
    <property type="entry name" value="SDRFAMILY"/>
</dbReference>
<comment type="similarity">
    <text evidence="1 4">Belongs to the short-chain dehydrogenases/reductases (SDR) family.</text>
</comment>
<reference evidence="7" key="1">
    <citation type="journal article" date="2019" name="Int. J. Syst. Evol. Microbiol.">
        <title>The Global Catalogue of Microorganisms (GCM) 10K type strain sequencing project: providing services to taxonomists for standard genome sequencing and annotation.</title>
        <authorList>
            <consortium name="The Broad Institute Genomics Platform"/>
            <consortium name="The Broad Institute Genome Sequencing Center for Infectious Disease"/>
            <person name="Wu L."/>
            <person name="Ma J."/>
        </authorList>
    </citation>
    <scope>NUCLEOTIDE SEQUENCE [LARGE SCALE GENOMIC DNA]</scope>
    <source>
        <strain evidence="7">JCM 9371</strain>
    </source>
</reference>
<dbReference type="InterPro" id="IPR002347">
    <property type="entry name" value="SDR_fam"/>
</dbReference>
<keyword evidence="7" id="KW-1185">Reference proteome</keyword>
<dbReference type="Gene3D" id="3.40.50.720">
    <property type="entry name" value="NAD(P)-binding Rossmann-like Domain"/>
    <property type="match status" value="1"/>
</dbReference>
<dbReference type="GO" id="GO:0008667">
    <property type="term" value="F:2,3-dihydro-2,3-dihydroxybenzoate dehydrogenase activity"/>
    <property type="evidence" value="ECO:0007669"/>
    <property type="project" value="UniProtKB-EC"/>
</dbReference>
<dbReference type="SUPFAM" id="SSF51735">
    <property type="entry name" value="NAD(P)-binding Rossmann-fold domains"/>
    <property type="match status" value="1"/>
</dbReference>
<dbReference type="PANTHER" id="PTHR24321:SF13">
    <property type="entry name" value="2,3-DIHYDRO-2,3-DIHYDROXYBENZOATE DEHYDROGENASE"/>
    <property type="match status" value="1"/>
</dbReference>
<comment type="caution">
    <text evidence="6">The sequence shown here is derived from an EMBL/GenBank/DDBJ whole genome shotgun (WGS) entry which is preliminary data.</text>
</comment>
<dbReference type="InterPro" id="IPR003560">
    <property type="entry name" value="DHB_DH"/>
</dbReference>
<feature type="domain" description="Ketoreductase" evidence="5">
    <location>
        <begin position="7"/>
        <end position="178"/>
    </location>
</feature>
<organism evidence="6 7">
    <name type="scientific">Actinomadura fibrosa</name>
    <dbReference type="NCBI Taxonomy" id="111802"/>
    <lineage>
        <taxon>Bacteria</taxon>
        <taxon>Bacillati</taxon>
        <taxon>Actinomycetota</taxon>
        <taxon>Actinomycetes</taxon>
        <taxon>Streptosporangiales</taxon>
        <taxon>Thermomonosporaceae</taxon>
        <taxon>Actinomadura</taxon>
    </lineage>
</organism>